<dbReference type="Proteomes" id="UP000184612">
    <property type="component" value="Unassembled WGS sequence"/>
</dbReference>
<feature type="region of interest" description="Disordered" evidence="1">
    <location>
        <begin position="92"/>
        <end position="117"/>
    </location>
</feature>
<keyword evidence="4" id="KW-1185">Reference proteome</keyword>
<keyword evidence="2" id="KW-0812">Transmembrane</keyword>
<evidence type="ECO:0000256" key="1">
    <source>
        <dbReference type="SAM" id="MobiDB-lite"/>
    </source>
</evidence>
<dbReference type="STRING" id="1121345.SAMN02745217_00785"/>
<keyword evidence="2" id="KW-1133">Transmembrane helix</keyword>
<dbReference type="RefSeq" id="WP_073587453.1">
    <property type="nucleotide sequence ID" value="NZ_FRFD01000003.1"/>
</dbReference>
<dbReference type="InterPro" id="IPR036259">
    <property type="entry name" value="MFS_trans_sf"/>
</dbReference>
<evidence type="ECO:0000313" key="4">
    <source>
        <dbReference type="Proteomes" id="UP000184612"/>
    </source>
</evidence>
<feature type="transmembrane region" description="Helical" evidence="2">
    <location>
        <begin position="160"/>
        <end position="186"/>
    </location>
</feature>
<evidence type="ECO:0000313" key="3">
    <source>
        <dbReference type="EMBL" id="SHO44968.1"/>
    </source>
</evidence>
<proteinExistence type="predicted"/>
<dbReference type="EMBL" id="FRFD01000003">
    <property type="protein sequence ID" value="SHO44968.1"/>
    <property type="molecule type" value="Genomic_DNA"/>
</dbReference>
<feature type="transmembrane region" description="Helical" evidence="2">
    <location>
        <begin position="198"/>
        <end position="220"/>
    </location>
</feature>
<organism evidence="3 4">
    <name type="scientific">Anaerocolumna xylanovorans DSM 12503</name>
    <dbReference type="NCBI Taxonomy" id="1121345"/>
    <lineage>
        <taxon>Bacteria</taxon>
        <taxon>Bacillati</taxon>
        <taxon>Bacillota</taxon>
        <taxon>Clostridia</taxon>
        <taxon>Lachnospirales</taxon>
        <taxon>Lachnospiraceae</taxon>
        <taxon>Anaerocolumna</taxon>
    </lineage>
</organism>
<dbReference type="SUPFAM" id="SSF103473">
    <property type="entry name" value="MFS general substrate transporter"/>
    <property type="match status" value="1"/>
</dbReference>
<reference evidence="3 4" key="1">
    <citation type="submission" date="2016-12" db="EMBL/GenBank/DDBJ databases">
        <authorList>
            <person name="Song W.-J."/>
            <person name="Kurnit D.M."/>
        </authorList>
    </citation>
    <scope>NUCLEOTIDE SEQUENCE [LARGE SCALE GENOMIC DNA]</scope>
    <source>
        <strain evidence="3 4">DSM 12503</strain>
    </source>
</reference>
<dbReference type="Pfam" id="PF22564">
    <property type="entry name" value="HAAS"/>
    <property type="match status" value="1"/>
</dbReference>
<sequence length="246" mass="27233">MTRTEFMQELKRLLSDIPEEEKREAIEFYDNYFEEAGKDEEENVIKELGSPAEIAESIKKSLEYGSKDTGYFAEDGYHEGYKEKANLPSFERRFTEDRNRENSSNETFRENRFPKEEKKQKKGPANILLVIILVLFALPVGLPIVITLVSLLAAAVVTVAAIWIAFVAVSVSLLIVGVVIAIVGVLNLSVTPAVGLSLAGGGLIVLGVGILFTIATVWIAGKALPAVIGWVKQIFGRIFRRRRAYA</sequence>
<feature type="transmembrane region" description="Helical" evidence="2">
    <location>
        <begin position="127"/>
        <end position="154"/>
    </location>
</feature>
<accession>A0A1M7Y0B9</accession>
<gene>
    <name evidence="3" type="ORF">SAMN02745217_00785</name>
</gene>
<protein>
    <submittedName>
        <fullName evidence="3">Uncharacterized membrane protein</fullName>
    </submittedName>
</protein>
<keyword evidence="2" id="KW-0472">Membrane</keyword>
<dbReference type="AlphaFoldDB" id="A0A1M7Y0B9"/>
<evidence type="ECO:0000256" key="2">
    <source>
        <dbReference type="SAM" id="Phobius"/>
    </source>
</evidence>
<dbReference type="OrthoDB" id="95800at2"/>
<name>A0A1M7Y0B9_9FIRM</name>